<dbReference type="EMBL" id="BPLQ01000476">
    <property type="protein sequence ID" value="GIX71671.1"/>
    <property type="molecule type" value="Genomic_DNA"/>
</dbReference>
<keyword evidence="1" id="KW-0472">Membrane</keyword>
<gene>
    <name evidence="2" type="ORF">CDAR_534471</name>
</gene>
<accession>A0AAV4MGZ3</accession>
<keyword evidence="1" id="KW-0812">Transmembrane</keyword>
<feature type="transmembrane region" description="Helical" evidence="1">
    <location>
        <begin position="127"/>
        <end position="149"/>
    </location>
</feature>
<feature type="transmembrane region" description="Helical" evidence="1">
    <location>
        <begin position="65"/>
        <end position="88"/>
    </location>
</feature>
<dbReference type="AlphaFoldDB" id="A0AAV4MGZ3"/>
<dbReference type="Proteomes" id="UP001054837">
    <property type="component" value="Unassembled WGS sequence"/>
</dbReference>
<keyword evidence="1" id="KW-1133">Transmembrane helix</keyword>
<sequence length="152" mass="18146">MSNFSILRFHFPRFRQEAPQMNIEREAFLSIGAGMTTNNAKIQTPESPNFIEVRFRLSPHIWRSIFYLTQIFFFFFSFPSSTFLTQYLEEDPSSFFRFRSDFLDSISFLTRDLFCLLRLPKSWRDSFFSFLFLVWGTSLLGGGMHYFIFIPD</sequence>
<keyword evidence="3" id="KW-1185">Reference proteome</keyword>
<reference evidence="2 3" key="1">
    <citation type="submission" date="2021-06" db="EMBL/GenBank/DDBJ databases">
        <title>Caerostris darwini draft genome.</title>
        <authorList>
            <person name="Kono N."/>
            <person name="Arakawa K."/>
        </authorList>
    </citation>
    <scope>NUCLEOTIDE SEQUENCE [LARGE SCALE GENOMIC DNA]</scope>
</reference>
<evidence type="ECO:0008006" key="4">
    <source>
        <dbReference type="Google" id="ProtNLM"/>
    </source>
</evidence>
<evidence type="ECO:0000256" key="1">
    <source>
        <dbReference type="SAM" id="Phobius"/>
    </source>
</evidence>
<name>A0AAV4MGZ3_9ARAC</name>
<evidence type="ECO:0000313" key="2">
    <source>
        <dbReference type="EMBL" id="GIX71671.1"/>
    </source>
</evidence>
<comment type="caution">
    <text evidence="2">The sequence shown here is derived from an EMBL/GenBank/DDBJ whole genome shotgun (WGS) entry which is preliminary data.</text>
</comment>
<protein>
    <recommendedName>
        <fullName evidence="4">Transmembrane protein</fullName>
    </recommendedName>
</protein>
<evidence type="ECO:0000313" key="3">
    <source>
        <dbReference type="Proteomes" id="UP001054837"/>
    </source>
</evidence>
<proteinExistence type="predicted"/>
<organism evidence="2 3">
    <name type="scientific">Caerostris darwini</name>
    <dbReference type="NCBI Taxonomy" id="1538125"/>
    <lineage>
        <taxon>Eukaryota</taxon>
        <taxon>Metazoa</taxon>
        <taxon>Ecdysozoa</taxon>
        <taxon>Arthropoda</taxon>
        <taxon>Chelicerata</taxon>
        <taxon>Arachnida</taxon>
        <taxon>Araneae</taxon>
        <taxon>Araneomorphae</taxon>
        <taxon>Entelegynae</taxon>
        <taxon>Araneoidea</taxon>
        <taxon>Araneidae</taxon>
        <taxon>Caerostris</taxon>
    </lineage>
</organism>